<sequence length="279" mass="32704">MRNYSFSSQEMDLTTIALLCFIMYFLPIILPRHSRLRFYSCYTSYVTVTLTTCLILYPLQILLPSKAYRIPETVAELFSKVLGIEWEIRNQSILEKYKNTVIVINHQSMFDFLGSIMVFRPIIKYIPAVKKEIQYVFPLGQTMKLFNVAFIDRKNNPHLAKALLKEKFMDKEKNLIIYPEGTRNHYGEPFLPFKKGAFRIAVEFKRPIIPVVISPYYFIKPGKFTGGKIIISLLEPIDTVGLNETDINDLTERTRELMEKEYIKLKKEVMLNSEDDRTR</sequence>
<evidence type="ECO:0000313" key="8">
    <source>
        <dbReference type="Proteomes" id="UP001152798"/>
    </source>
</evidence>
<keyword evidence="3" id="KW-0808">Transferase</keyword>
<accession>A0A9P0E9N1</accession>
<keyword evidence="5" id="KW-0812">Transmembrane</keyword>
<reference evidence="7" key="1">
    <citation type="submission" date="2022-01" db="EMBL/GenBank/DDBJ databases">
        <authorList>
            <person name="King R."/>
        </authorList>
    </citation>
    <scope>NUCLEOTIDE SEQUENCE</scope>
</reference>
<dbReference type="Proteomes" id="UP001152798">
    <property type="component" value="Chromosome 1"/>
</dbReference>
<organism evidence="7 8">
    <name type="scientific">Nezara viridula</name>
    <name type="common">Southern green stink bug</name>
    <name type="synonym">Cimex viridulus</name>
    <dbReference type="NCBI Taxonomy" id="85310"/>
    <lineage>
        <taxon>Eukaryota</taxon>
        <taxon>Metazoa</taxon>
        <taxon>Ecdysozoa</taxon>
        <taxon>Arthropoda</taxon>
        <taxon>Hexapoda</taxon>
        <taxon>Insecta</taxon>
        <taxon>Pterygota</taxon>
        <taxon>Neoptera</taxon>
        <taxon>Paraneoptera</taxon>
        <taxon>Hemiptera</taxon>
        <taxon>Heteroptera</taxon>
        <taxon>Panheteroptera</taxon>
        <taxon>Pentatomomorpha</taxon>
        <taxon>Pentatomoidea</taxon>
        <taxon>Pentatomidae</taxon>
        <taxon>Pentatominae</taxon>
        <taxon>Nezara</taxon>
    </lineage>
</organism>
<evidence type="ECO:0000256" key="4">
    <source>
        <dbReference type="ARBA" id="ARBA00023315"/>
    </source>
</evidence>
<keyword evidence="4" id="KW-0012">Acyltransferase</keyword>
<comment type="pathway">
    <text evidence="1">Phospholipid metabolism; CDP-diacylglycerol biosynthesis; CDP-diacylglycerol from sn-glycerol 3-phosphate: step 2/3.</text>
</comment>
<keyword evidence="8" id="KW-1185">Reference proteome</keyword>
<evidence type="ECO:0000256" key="3">
    <source>
        <dbReference type="ARBA" id="ARBA00022679"/>
    </source>
</evidence>
<evidence type="ECO:0000256" key="5">
    <source>
        <dbReference type="SAM" id="Phobius"/>
    </source>
</evidence>
<feature type="transmembrane region" description="Helical" evidence="5">
    <location>
        <begin position="12"/>
        <end position="30"/>
    </location>
</feature>
<dbReference type="EMBL" id="OV725077">
    <property type="protein sequence ID" value="CAH1389901.1"/>
    <property type="molecule type" value="Genomic_DNA"/>
</dbReference>
<dbReference type="CDD" id="cd07989">
    <property type="entry name" value="LPLAT_AGPAT-like"/>
    <property type="match status" value="1"/>
</dbReference>
<evidence type="ECO:0000313" key="7">
    <source>
        <dbReference type="EMBL" id="CAH1389901.1"/>
    </source>
</evidence>
<dbReference type="InterPro" id="IPR002123">
    <property type="entry name" value="Plipid/glycerol_acylTrfase"/>
</dbReference>
<keyword evidence="5" id="KW-0472">Membrane</keyword>
<dbReference type="GO" id="GO:0003841">
    <property type="term" value="F:1-acylglycerol-3-phosphate O-acyltransferase activity"/>
    <property type="evidence" value="ECO:0007669"/>
    <property type="project" value="UniProtKB-EC"/>
</dbReference>
<evidence type="ECO:0000256" key="2">
    <source>
        <dbReference type="ARBA" id="ARBA00013211"/>
    </source>
</evidence>
<feature type="domain" description="Phospholipid/glycerol acyltransferase" evidence="6">
    <location>
        <begin position="100"/>
        <end position="216"/>
    </location>
</feature>
<protein>
    <recommendedName>
        <fullName evidence="2">1-acylglycerol-3-phosphate O-acyltransferase</fullName>
        <ecNumber evidence="2">2.3.1.51</ecNumber>
    </recommendedName>
</protein>
<dbReference type="SUPFAM" id="SSF69593">
    <property type="entry name" value="Glycerol-3-phosphate (1)-acyltransferase"/>
    <property type="match status" value="1"/>
</dbReference>
<evidence type="ECO:0000259" key="6">
    <source>
        <dbReference type="SMART" id="SM00563"/>
    </source>
</evidence>
<dbReference type="OrthoDB" id="6598112at2759"/>
<evidence type="ECO:0000256" key="1">
    <source>
        <dbReference type="ARBA" id="ARBA00004728"/>
    </source>
</evidence>
<gene>
    <name evidence="7" type="ORF">NEZAVI_LOCUS1194</name>
</gene>
<feature type="transmembrane region" description="Helical" evidence="5">
    <location>
        <begin position="42"/>
        <end position="63"/>
    </location>
</feature>
<dbReference type="PANTHER" id="PTHR10434:SF53">
    <property type="entry name" value="1-ACYL-SN-GLYCEROL-3-PHOSPHATE ACYLTRANSFERASE"/>
    <property type="match status" value="1"/>
</dbReference>
<dbReference type="PANTHER" id="PTHR10434">
    <property type="entry name" value="1-ACYL-SN-GLYCEROL-3-PHOSPHATE ACYLTRANSFERASE"/>
    <property type="match status" value="1"/>
</dbReference>
<dbReference type="SMART" id="SM00563">
    <property type="entry name" value="PlsC"/>
    <property type="match status" value="1"/>
</dbReference>
<keyword evidence="5" id="KW-1133">Transmembrane helix</keyword>
<name>A0A9P0E9N1_NEZVI</name>
<dbReference type="Pfam" id="PF01553">
    <property type="entry name" value="Acyltransferase"/>
    <property type="match status" value="1"/>
</dbReference>
<dbReference type="EC" id="2.3.1.51" evidence="2"/>
<dbReference type="GO" id="GO:0005783">
    <property type="term" value="C:endoplasmic reticulum"/>
    <property type="evidence" value="ECO:0007669"/>
    <property type="project" value="TreeGrafter"/>
</dbReference>
<proteinExistence type="predicted"/>
<dbReference type="AlphaFoldDB" id="A0A9P0E9N1"/>
<dbReference type="GO" id="GO:0006654">
    <property type="term" value="P:phosphatidic acid biosynthetic process"/>
    <property type="evidence" value="ECO:0007669"/>
    <property type="project" value="TreeGrafter"/>
</dbReference>